<dbReference type="EMBL" id="SPHZ02000007">
    <property type="protein sequence ID" value="KAF0906474.1"/>
    <property type="molecule type" value="Genomic_DNA"/>
</dbReference>
<feature type="compositionally biased region" description="Polar residues" evidence="1">
    <location>
        <begin position="71"/>
        <end position="80"/>
    </location>
</feature>
<comment type="caution">
    <text evidence="2">The sequence shown here is derived from an EMBL/GenBank/DDBJ whole genome shotgun (WGS) entry which is preliminary data.</text>
</comment>
<dbReference type="Proteomes" id="UP000479710">
    <property type="component" value="Unassembled WGS sequence"/>
</dbReference>
<name>A0A6G1D2W0_9ORYZ</name>
<evidence type="ECO:0000313" key="3">
    <source>
        <dbReference type="Proteomes" id="UP000479710"/>
    </source>
</evidence>
<reference evidence="2 3" key="1">
    <citation type="submission" date="2019-11" db="EMBL/GenBank/DDBJ databases">
        <title>Whole genome sequence of Oryza granulata.</title>
        <authorList>
            <person name="Li W."/>
        </authorList>
    </citation>
    <scope>NUCLEOTIDE SEQUENCE [LARGE SCALE GENOMIC DNA]</scope>
    <source>
        <strain evidence="3">cv. Menghai</strain>
        <tissue evidence="2">Leaf</tissue>
    </source>
</reference>
<feature type="region of interest" description="Disordered" evidence="1">
    <location>
        <begin position="1"/>
        <end position="101"/>
    </location>
</feature>
<keyword evidence="3" id="KW-1185">Reference proteome</keyword>
<dbReference type="AlphaFoldDB" id="A0A6G1D2W0"/>
<evidence type="ECO:0000313" key="2">
    <source>
        <dbReference type="EMBL" id="KAF0906474.1"/>
    </source>
</evidence>
<protein>
    <submittedName>
        <fullName evidence="2">Uncharacterized protein</fullName>
    </submittedName>
</protein>
<gene>
    <name evidence="2" type="ORF">E2562_011466</name>
</gene>
<organism evidence="2 3">
    <name type="scientific">Oryza meyeriana var. granulata</name>
    <dbReference type="NCBI Taxonomy" id="110450"/>
    <lineage>
        <taxon>Eukaryota</taxon>
        <taxon>Viridiplantae</taxon>
        <taxon>Streptophyta</taxon>
        <taxon>Embryophyta</taxon>
        <taxon>Tracheophyta</taxon>
        <taxon>Spermatophyta</taxon>
        <taxon>Magnoliopsida</taxon>
        <taxon>Liliopsida</taxon>
        <taxon>Poales</taxon>
        <taxon>Poaceae</taxon>
        <taxon>BOP clade</taxon>
        <taxon>Oryzoideae</taxon>
        <taxon>Oryzeae</taxon>
        <taxon>Oryzinae</taxon>
        <taxon>Oryza</taxon>
        <taxon>Oryza meyeriana</taxon>
    </lineage>
</organism>
<accession>A0A6G1D2W0</accession>
<proteinExistence type="predicted"/>
<sequence>MQARRRRLRTAALADQTTAAHEKRRGQGLGTAGDGAEEETMMVGPTARQTGDNRDAEVTRTTVQRRRRTGSNRAATTNKGRTGRAAWCSPTAGENDGSARRAALDGGSRAAALCLGVARWAGDGAAGGGGARRVGAGDCTVTAGRLRASGSRIGGGRGG</sequence>
<evidence type="ECO:0000256" key="1">
    <source>
        <dbReference type="SAM" id="MobiDB-lite"/>
    </source>
</evidence>
<feature type="compositionally biased region" description="Low complexity" evidence="1">
    <location>
        <begin position="10"/>
        <end position="19"/>
    </location>
</feature>